<dbReference type="Pfam" id="PF10277">
    <property type="entry name" value="Frag1"/>
    <property type="match status" value="1"/>
</dbReference>
<dbReference type="PANTHER" id="PTHR12892">
    <property type="entry name" value="FGF RECEPTOR ACTIVATING PROTEIN 1"/>
    <property type="match status" value="1"/>
</dbReference>
<dbReference type="STRING" id="51028.A0A0N4V5T4"/>
<dbReference type="GO" id="GO:0006412">
    <property type="term" value="P:translation"/>
    <property type="evidence" value="ECO:0007669"/>
    <property type="project" value="InterPro"/>
</dbReference>
<evidence type="ECO:0000256" key="4">
    <source>
        <dbReference type="ARBA" id="ARBA00008931"/>
    </source>
</evidence>
<evidence type="ECO:0000313" key="19">
    <source>
        <dbReference type="Proteomes" id="UP000274131"/>
    </source>
</evidence>
<evidence type="ECO:0000256" key="5">
    <source>
        <dbReference type="ARBA" id="ARBA00022502"/>
    </source>
</evidence>
<dbReference type="Gene3D" id="1.10.10.2100">
    <property type="match status" value="1"/>
</dbReference>
<evidence type="ECO:0000256" key="6">
    <source>
        <dbReference type="ARBA" id="ARBA00022692"/>
    </source>
</evidence>
<dbReference type="PANTHER" id="PTHR12892:SF11">
    <property type="entry name" value="POST-GPI ATTACHMENT TO PROTEINS FACTOR 2"/>
    <property type="match status" value="1"/>
</dbReference>
<keyword evidence="9" id="KW-0333">Golgi apparatus</keyword>
<dbReference type="GO" id="GO:0031981">
    <property type="term" value="C:nuclear lumen"/>
    <property type="evidence" value="ECO:0007669"/>
    <property type="project" value="UniProtKB-ARBA"/>
</dbReference>
<evidence type="ECO:0000256" key="11">
    <source>
        <dbReference type="ARBA" id="ARBA00023242"/>
    </source>
</evidence>
<dbReference type="AlphaFoldDB" id="A0A0N4V5T4"/>
<dbReference type="InterPro" id="IPR036236">
    <property type="entry name" value="Znf_C2H2_sf"/>
</dbReference>
<dbReference type="WBParaSite" id="EVEC_0000560101-mRNA-1">
    <property type="protein sequence ID" value="EVEC_0000560101-mRNA-1"/>
    <property type="gene ID" value="EVEC_0000560101"/>
</dbReference>
<dbReference type="Proteomes" id="UP000274131">
    <property type="component" value="Unassembled WGS sequence"/>
</dbReference>
<dbReference type="GO" id="GO:0005840">
    <property type="term" value="C:ribosome"/>
    <property type="evidence" value="ECO:0007669"/>
    <property type="project" value="UniProtKB-KW"/>
</dbReference>
<evidence type="ECO:0000256" key="8">
    <source>
        <dbReference type="ARBA" id="ARBA00022989"/>
    </source>
</evidence>
<keyword evidence="13" id="KW-0862">Zinc</keyword>
<dbReference type="GO" id="GO:0006506">
    <property type="term" value="P:GPI anchor biosynthetic process"/>
    <property type="evidence" value="ECO:0007669"/>
    <property type="project" value="UniProtKB-KW"/>
</dbReference>
<evidence type="ECO:0000256" key="15">
    <source>
        <dbReference type="SAM" id="Phobius"/>
    </source>
</evidence>
<dbReference type="InterPro" id="IPR036920">
    <property type="entry name" value="Ribosomal_uL16_sf"/>
</dbReference>
<comment type="similarity">
    <text evidence="4">Belongs to the universal ribosomal protein uL16 family.</text>
</comment>
<evidence type="ECO:0000256" key="10">
    <source>
        <dbReference type="ARBA" id="ARBA00023136"/>
    </source>
</evidence>
<evidence type="ECO:0000313" key="18">
    <source>
        <dbReference type="EMBL" id="VDD90461.1"/>
    </source>
</evidence>
<comment type="subcellular location">
    <subcellularLocation>
        <location evidence="2">Golgi apparatus membrane</location>
        <topology evidence="2">Multi-pass membrane protein</topology>
    </subcellularLocation>
    <subcellularLocation>
        <location evidence="1">Nucleus</location>
    </subcellularLocation>
</comment>
<keyword evidence="10 15" id="KW-0472">Membrane</keyword>
<dbReference type="InterPro" id="IPR039545">
    <property type="entry name" value="PGAP2"/>
</dbReference>
<gene>
    <name evidence="18" type="ORF">EVEC_LOCUS5212</name>
</gene>
<dbReference type="SUPFAM" id="SSF54686">
    <property type="entry name" value="Ribosomal protein L16p/L10e"/>
    <property type="match status" value="1"/>
</dbReference>
<dbReference type="InterPro" id="IPR058719">
    <property type="entry name" value="WHD_LYAR"/>
</dbReference>
<keyword evidence="11" id="KW-0539">Nucleus</keyword>
<evidence type="ECO:0000259" key="17">
    <source>
        <dbReference type="Pfam" id="PF25879"/>
    </source>
</evidence>
<dbReference type="FunFam" id="1.10.10.2100:FF:000002">
    <property type="entry name" value="cell growth-regulating nucleolar protein-like"/>
    <property type="match status" value="1"/>
</dbReference>
<organism evidence="20">
    <name type="scientific">Enterobius vermicularis</name>
    <name type="common">Human pinworm</name>
    <dbReference type="NCBI Taxonomy" id="51028"/>
    <lineage>
        <taxon>Eukaryota</taxon>
        <taxon>Metazoa</taxon>
        <taxon>Ecdysozoa</taxon>
        <taxon>Nematoda</taxon>
        <taxon>Chromadorea</taxon>
        <taxon>Rhabditida</taxon>
        <taxon>Spirurina</taxon>
        <taxon>Oxyuridomorpha</taxon>
        <taxon>Oxyuroidea</taxon>
        <taxon>Oxyuridae</taxon>
        <taxon>Enterobius</taxon>
    </lineage>
</organism>
<feature type="transmembrane region" description="Helical" evidence="15">
    <location>
        <begin position="394"/>
        <end position="414"/>
    </location>
</feature>
<dbReference type="Pfam" id="PF00252">
    <property type="entry name" value="Ribosomal_L16"/>
    <property type="match status" value="1"/>
</dbReference>
<evidence type="ECO:0000256" key="12">
    <source>
        <dbReference type="ARBA" id="ARBA00023274"/>
    </source>
</evidence>
<proteinExistence type="inferred from homology"/>
<feature type="domain" description="Cell growth-regulating nucleolar protein-like winged helix" evidence="17">
    <location>
        <begin position="625"/>
        <end position="693"/>
    </location>
</feature>
<dbReference type="GO" id="GO:0008270">
    <property type="term" value="F:zinc ion binding"/>
    <property type="evidence" value="ECO:0007669"/>
    <property type="project" value="UniProtKB-KW"/>
</dbReference>
<dbReference type="GO" id="GO:1990904">
    <property type="term" value="C:ribonucleoprotein complex"/>
    <property type="evidence" value="ECO:0007669"/>
    <property type="project" value="UniProtKB-KW"/>
</dbReference>
<evidence type="ECO:0000256" key="1">
    <source>
        <dbReference type="ARBA" id="ARBA00004123"/>
    </source>
</evidence>
<keyword evidence="13" id="KW-0863">Zinc-finger</keyword>
<feature type="region of interest" description="Disordered" evidence="14">
    <location>
        <begin position="575"/>
        <end position="622"/>
    </location>
</feature>
<feature type="compositionally biased region" description="Basic and acidic residues" evidence="14">
    <location>
        <begin position="611"/>
        <end position="620"/>
    </location>
</feature>
<evidence type="ECO:0000313" key="20">
    <source>
        <dbReference type="WBParaSite" id="EVEC_0000560101-mRNA-1"/>
    </source>
</evidence>
<feature type="domain" description="CWH43-like N-terminal" evidence="16">
    <location>
        <begin position="266"/>
        <end position="460"/>
    </location>
</feature>
<keyword evidence="7" id="KW-0689">Ribosomal protein</keyword>
<dbReference type="Gene3D" id="3.90.1170.10">
    <property type="entry name" value="Ribosomal protein L10e/L16"/>
    <property type="match status" value="1"/>
</dbReference>
<keyword evidence="19" id="KW-1185">Reference proteome</keyword>
<dbReference type="GO" id="GO:0003735">
    <property type="term" value="F:structural constituent of ribosome"/>
    <property type="evidence" value="ECO:0007669"/>
    <property type="project" value="InterPro"/>
</dbReference>
<evidence type="ECO:0000256" key="7">
    <source>
        <dbReference type="ARBA" id="ARBA00022980"/>
    </source>
</evidence>
<dbReference type="InterPro" id="IPR019402">
    <property type="entry name" value="CWH43_N"/>
</dbReference>
<keyword evidence="6 15" id="KW-0812">Transmembrane</keyword>
<dbReference type="EMBL" id="UXUI01008089">
    <property type="protein sequence ID" value="VDD90461.1"/>
    <property type="molecule type" value="Genomic_DNA"/>
</dbReference>
<evidence type="ECO:0000256" key="2">
    <source>
        <dbReference type="ARBA" id="ARBA00004653"/>
    </source>
</evidence>
<evidence type="ECO:0000256" key="9">
    <source>
        <dbReference type="ARBA" id="ARBA00023034"/>
    </source>
</evidence>
<feature type="compositionally biased region" description="Basic and acidic residues" evidence="14">
    <location>
        <begin position="586"/>
        <end position="599"/>
    </location>
</feature>
<accession>A0A0N4V5T4</accession>
<reference evidence="20" key="1">
    <citation type="submission" date="2017-02" db="UniProtKB">
        <authorList>
            <consortium name="WormBaseParasite"/>
        </authorList>
    </citation>
    <scope>IDENTIFICATION</scope>
</reference>
<dbReference type="GO" id="GO:0000139">
    <property type="term" value="C:Golgi membrane"/>
    <property type="evidence" value="ECO:0007669"/>
    <property type="project" value="UniProtKB-SubCell"/>
</dbReference>
<comment type="similarity">
    <text evidence="3">Belongs to the PGAP2 family.</text>
</comment>
<dbReference type="GO" id="GO:0005789">
    <property type="term" value="C:endoplasmic reticulum membrane"/>
    <property type="evidence" value="ECO:0007669"/>
    <property type="project" value="TreeGrafter"/>
</dbReference>
<dbReference type="Pfam" id="PF25879">
    <property type="entry name" value="WHD_LYAR"/>
    <property type="match status" value="1"/>
</dbReference>
<dbReference type="SUPFAM" id="SSF57667">
    <property type="entry name" value="beta-beta-alpha zinc fingers"/>
    <property type="match status" value="1"/>
</dbReference>
<sequence>MFVKWQHSEKDCQAVGIECFFQYIRGAYRFLNIRMLKSSCGILLFCRTFRRYSFPTTFENVIFPPNGEYLLPPMPPEPTYSAERGEKKFKTTKRMIEGRGVEEVHTELIHNQYGLAAVYGGFISSADFNFIQERVNKNLRKNQFALWRVPAPWLPRTKKSQGTKHGGGKGSIHMYYTPVRAKRIILEVGGYITEIEAQAFLLYLCERFKFPVEFISADILAKRREEEKRIAELNTNQFNWEMVMKYNMQNCRSWLNEYDVAWKGKWCVYVVGGLPLSALFICVSLALILHPAQSTSTHCNVYNWLPSISAAVAAYSPERYVWRFFIGLHAAPRFIVAFAYRNLLLNSPMREYWTTQGWFPLACNLACSINLAENAFLLLLTSVSSTEDHSLHKISFLGFALCAMAYMYIATTLYHFSGRRRASTVGEKSYQYKFLMCVASTVSLLSALYFFYRHNKSQSYSCIDCNTAFSINTYKSHVKCISEDEKYGGKNFVPKESKGEVKQSRWVEQVERAISNVTDRELKGLLQQIEGFANIPRKEAKFINFLQNSIRIRDRELCLRAWRCIDEEAKKMKAETEGAQAETSDVNEKCEKVVDKNGESGEPASEGGNDEGDKRDDDKPVVPVEKNFKWRKAIKRALKASEDGTMKVKKLRKAVVKMFHDEGFEVGVEKLDELFDQKLKSSGVLIEGKFARLPP</sequence>
<dbReference type="OrthoDB" id="68581at2759"/>
<protein>
    <submittedName>
        <fullName evidence="20">Ribosomal_L16 domain-containing protein</fullName>
    </submittedName>
</protein>
<dbReference type="CDD" id="cd01433">
    <property type="entry name" value="Ribosomal_L16_L10e"/>
    <property type="match status" value="1"/>
</dbReference>
<dbReference type="InterPro" id="IPR016180">
    <property type="entry name" value="Ribosomal_uL16_dom"/>
</dbReference>
<dbReference type="InterPro" id="IPR047873">
    <property type="entry name" value="Ribosomal_uL16"/>
</dbReference>
<dbReference type="Gene3D" id="3.30.1490.490">
    <property type="match status" value="1"/>
</dbReference>
<dbReference type="PROSITE" id="PS51804">
    <property type="entry name" value="ZF_C2HC_LYAR"/>
    <property type="match status" value="1"/>
</dbReference>
<keyword evidence="12" id="KW-0687">Ribonucleoprotein</keyword>
<evidence type="ECO:0000256" key="13">
    <source>
        <dbReference type="PROSITE-ProRule" id="PRU01145"/>
    </source>
</evidence>
<keyword evidence="13" id="KW-0479">Metal-binding</keyword>
<feature type="transmembrane region" description="Helical" evidence="15">
    <location>
        <begin position="434"/>
        <end position="452"/>
    </location>
</feature>
<evidence type="ECO:0000259" key="16">
    <source>
        <dbReference type="Pfam" id="PF10277"/>
    </source>
</evidence>
<evidence type="ECO:0000256" key="3">
    <source>
        <dbReference type="ARBA" id="ARBA00007414"/>
    </source>
</evidence>
<reference evidence="18 19" key="2">
    <citation type="submission" date="2018-10" db="EMBL/GenBank/DDBJ databases">
        <authorList>
            <consortium name="Pathogen Informatics"/>
        </authorList>
    </citation>
    <scope>NUCLEOTIDE SEQUENCE [LARGE SCALE GENOMIC DNA]</scope>
</reference>
<evidence type="ECO:0000256" key="14">
    <source>
        <dbReference type="SAM" id="MobiDB-lite"/>
    </source>
</evidence>
<name>A0A0N4V5T4_ENTVE</name>
<keyword evidence="8 15" id="KW-1133">Transmembrane helix</keyword>
<keyword evidence="5" id="KW-0337">GPI-anchor biosynthesis</keyword>
<feature type="transmembrane region" description="Helical" evidence="15">
    <location>
        <begin position="266"/>
        <end position="288"/>
    </location>
</feature>
<feature type="transmembrane region" description="Helical" evidence="15">
    <location>
        <begin position="320"/>
        <end position="340"/>
    </location>
</feature>
<feature type="transmembrane region" description="Helical" evidence="15">
    <location>
        <begin position="361"/>
        <end position="382"/>
    </location>
</feature>